<dbReference type="AlphaFoldDB" id="A0A0G0TWV1"/>
<dbReference type="InterPro" id="IPR036249">
    <property type="entry name" value="Thioredoxin-like_sf"/>
</dbReference>
<dbReference type="CDD" id="cd01659">
    <property type="entry name" value="TRX_superfamily"/>
    <property type="match status" value="1"/>
</dbReference>
<comment type="caution">
    <text evidence="1">The sequence shown here is derived from an EMBL/GenBank/DDBJ whole genome shotgun (WGS) entry which is preliminary data.</text>
</comment>
<evidence type="ECO:0000313" key="2">
    <source>
        <dbReference type="Proteomes" id="UP000034749"/>
    </source>
</evidence>
<reference evidence="1 2" key="1">
    <citation type="journal article" date="2015" name="Nature">
        <title>rRNA introns, odd ribosomes, and small enigmatic genomes across a large radiation of phyla.</title>
        <authorList>
            <person name="Brown C.T."/>
            <person name="Hug L.A."/>
            <person name="Thomas B.C."/>
            <person name="Sharon I."/>
            <person name="Castelle C.J."/>
            <person name="Singh A."/>
            <person name="Wilkins M.J."/>
            <person name="Williams K.H."/>
            <person name="Banfield J.F."/>
        </authorList>
    </citation>
    <scope>NUCLEOTIDE SEQUENCE [LARGE SCALE GENOMIC DNA]</scope>
</reference>
<proteinExistence type="predicted"/>
<dbReference type="SUPFAM" id="SSF52833">
    <property type="entry name" value="Thioredoxin-like"/>
    <property type="match status" value="1"/>
</dbReference>
<evidence type="ECO:0000313" key="1">
    <source>
        <dbReference type="EMBL" id="KKR79296.1"/>
    </source>
</evidence>
<name>A0A0G0TWV1_9BACT</name>
<protein>
    <recommendedName>
        <fullName evidence="3">Thioredoxin domain-containing protein</fullName>
    </recommendedName>
</protein>
<accession>A0A0G0TWV1</accession>
<gene>
    <name evidence="1" type="ORF">UU24_C0012G0006</name>
</gene>
<dbReference type="EMBL" id="LBZW01000012">
    <property type="protein sequence ID" value="KKR79296.1"/>
    <property type="molecule type" value="Genomic_DNA"/>
</dbReference>
<dbReference type="Gene3D" id="3.40.30.10">
    <property type="entry name" value="Glutaredoxin"/>
    <property type="match status" value="1"/>
</dbReference>
<dbReference type="Proteomes" id="UP000034749">
    <property type="component" value="Unassembled WGS sequence"/>
</dbReference>
<evidence type="ECO:0008006" key="3">
    <source>
        <dbReference type="Google" id="ProtNLM"/>
    </source>
</evidence>
<organism evidence="1 2">
    <name type="scientific">Candidatus Nomurabacteria bacterium GW2011_GWA2_40_9</name>
    <dbReference type="NCBI Taxonomy" id="1618734"/>
    <lineage>
        <taxon>Bacteria</taxon>
        <taxon>Candidatus Nomuraibacteriota</taxon>
    </lineage>
</organism>
<sequence>MSHLLEFYGTECPHCVRMHELVSKIEKEESLTVDTFEVWHNKENEAKLLELDKDLCGGVPFFYNTQTKKFICGETDYKTLKSWAKGEKFEQ</sequence>